<protein>
    <submittedName>
        <fullName evidence="1">Uncharacterized protein</fullName>
    </submittedName>
</protein>
<dbReference type="EMBL" id="CM027684">
    <property type="protein sequence ID" value="KAG0530454.1"/>
    <property type="molecule type" value="Genomic_DNA"/>
</dbReference>
<dbReference type="Proteomes" id="UP000807115">
    <property type="component" value="Chromosome 5"/>
</dbReference>
<accession>A0A921UG90</accession>
<comment type="caution">
    <text evidence="1">The sequence shown here is derived from an EMBL/GenBank/DDBJ whole genome shotgun (WGS) entry which is preliminary data.</text>
</comment>
<gene>
    <name evidence="1" type="ORF">BDA96_05G187800</name>
</gene>
<sequence>MGCVSAPWGLLVVLRRRWILLKPPSMVLKAYRGRWEAGAWHEPRQHLMARFMSLII</sequence>
<organism evidence="1 2">
    <name type="scientific">Sorghum bicolor</name>
    <name type="common">Sorghum</name>
    <name type="synonym">Sorghum vulgare</name>
    <dbReference type="NCBI Taxonomy" id="4558"/>
    <lineage>
        <taxon>Eukaryota</taxon>
        <taxon>Viridiplantae</taxon>
        <taxon>Streptophyta</taxon>
        <taxon>Embryophyta</taxon>
        <taxon>Tracheophyta</taxon>
        <taxon>Spermatophyta</taxon>
        <taxon>Magnoliopsida</taxon>
        <taxon>Liliopsida</taxon>
        <taxon>Poales</taxon>
        <taxon>Poaceae</taxon>
        <taxon>PACMAD clade</taxon>
        <taxon>Panicoideae</taxon>
        <taxon>Andropogonodae</taxon>
        <taxon>Andropogoneae</taxon>
        <taxon>Sorghinae</taxon>
        <taxon>Sorghum</taxon>
    </lineage>
</organism>
<reference evidence="1" key="2">
    <citation type="submission" date="2020-10" db="EMBL/GenBank/DDBJ databases">
        <authorList>
            <person name="Cooper E.A."/>
            <person name="Brenton Z.W."/>
            <person name="Flinn B.S."/>
            <person name="Jenkins J."/>
            <person name="Shu S."/>
            <person name="Flowers D."/>
            <person name="Luo F."/>
            <person name="Wang Y."/>
            <person name="Xia P."/>
            <person name="Barry K."/>
            <person name="Daum C."/>
            <person name="Lipzen A."/>
            <person name="Yoshinaga Y."/>
            <person name="Schmutz J."/>
            <person name="Saski C."/>
            <person name="Vermerris W."/>
            <person name="Kresovich S."/>
        </authorList>
    </citation>
    <scope>NUCLEOTIDE SEQUENCE</scope>
</reference>
<proteinExistence type="predicted"/>
<evidence type="ECO:0000313" key="1">
    <source>
        <dbReference type="EMBL" id="KAG0530454.1"/>
    </source>
</evidence>
<evidence type="ECO:0000313" key="2">
    <source>
        <dbReference type="Proteomes" id="UP000807115"/>
    </source>
</evidence>
<name>A0A921UG90_SORBI</name>
<dbReference type="AlphaFoldDB" id="A0A921UG90"/>
<reference evidence="1" key="1">
    <citation type="journal article" date="2019" name="BMC Genomics">
        <title>A new reference genome for Sorghum bicolor reveals high levels of sequence similarity between sweet and grain genotypes: implications for the genetics of sugar metabolism.</title>
        <authorList>
            <person name="Cooper E.A."/>
            <person name="Brenton Z.W."/>
            <person name="Flinn B.S."/>
            <person name="Jenkins J."/>
            <person name="Shu S."/>
            <person name="Flowers D."/>
            <person name="Luo F."/>
            <person name="Wang Y."/>
            <person name="Xia P."/>
            <person name="Barry K."/>
            <person name="Daum C."/>
            <person name="Lipzen A."/>
            <person name="Yoshinaga Y."/>
            <person name="Schmutz J."/>
            <person name="Saski C."/>
            <person name="Vermerris W."/>
            <person name="Kresovich S."/>
        </authorList>
    </citation>
    <scope>NUCLEOTIDE SEQUENCE</scope>
</reference>